<keyword evidence="7 8" id="KW-0051">Antiviral defense</keyword>
<reference evidence="9 10" key="1">
    <citation type="submission" date="2014-03" db="EMBL/GenBank/DDBJ databases">
        <title>Draft genome sequence of the novel thermoacidophilic archaea Acidianus copahuensis ALE1 strain, isolated from Copahue volcanic area in Neuquen Argentina.</title>
        <authorList>
            <person name="Urbieta M.S."/>
            <person name="Rascovan N."/>
            <person name="Castro C."/>
            <person name="Revale S."/>
            <person name="Giaveno M.A."/>
            <person name="Vazquez M.P."/>
            <person name="Donati E.R."/>
        </authorList>
    </citation>
    <scope>NUCLEOTIDE SEQUENCE [LARGE SCALE GENOMIC DNA]</scope>
    <source>
        <strain evidence="9 10">ALE1</strain>
    </source>
</reference>
<dbReference type="GO" id="GO:0004521">
    <property type="term" value="F:RNA endonuclease activity"/>
    <property type="evidence" value="ECO:0007669"/>
    <property type="project" value="InterPro"/>
</dbReference>
<keyword evidence="2 8" id="KW-0540">Nuclease</keyword>
<comment type="caution">
    <text evidence="9">The sequence shown here is derived from an EMBL/GenBank/DDBJ whole genome shotgun (WGS) entry which is preliminary data.</text>
</comment>
<evidence type="ECO:0000313" key="10">
    <source>
        <dbReference type="Proteomes" id="UP000024332"/>
    </source>
</evidence>
<comment type="cofactor">
    <cofactor evidence="1 8">
        <name>Mg(2+)</name>
        <dbReference type="ChEBI" id="CHEBI:18420"/>
    </cofactor>
</comment>
<dbReference type="GO" id="GO:0046872">
    <property type="term" value="F:metal ion binding"/>
    <property type="evidence" value="ECO:0007669"/>
    <property type="project" value="UniProtKB-UniRule"/>
</dbReference>
<gene>
    <name evidence="8" type="primary">cas2</name>
    <name evidence="9" type="ORF">CM19_12915</name>
</gene>
<dbReference type="EC" id="3.1.-.-" evidence="8"/>
<dbReference type="NCBIfam" id="TIGR01573">
    <property type="entry name" value="cas2"/>
    <property type="match status" value="1"/>
</dbReference>
<dbReference type="PANTHER" id="PTHR34405:SF3">
    <property type="entry name" value="CRISPR-ASSOCIATED ENDORIBONUCLEASE CAS2 3"/>
    <property type="match status" value="1"/>
</dbReference>
<evidence type="ECO:0000256" key="6">
    <source>
        <dbReference type="ARBA" id="ARBA00022842"/>
    </source>
</evidence>
<dbReference type="GO" id="GO:0043571">
    <property type="term" value="P:maintenance of CRISPR repeat elements"/>
    <property type="evidence" value="ECO:0007669"/>
    <property type="project" value="UniProtKB-UniRule"/>
</dbReference>
<dbReference type="CDD" id="cd09725">
    <property type="entry name" value="Cas2_I_II_III"/>
    <property type="match status" value="1"/>
</dbReference>
<dbReference type="EMBL" id="JFZT01000068">
    <property type="protein sequence ID" value="EZQ01512.1"/>
    <property type="molecule type" value="Genomic_DNA"/>
</dbReference>
<comment type="subunit">
    <text evidence="8">Homodimer, forms a heterotetramer with a Cas1 homodimer.</text>
</comment>
<comment type="similarity">
    <text evidence="8">Belongs to the CRISPR-associated endoribonuclease Cas2 protein family.</text>
</comment>
<keyword evidence="10" id="KW-1185">Reference proteome</keyword>
<dbReference type="GO" id="GO:0016787">
    <property type="term" value="F:hydrolase activity"/>
    <property type="evidence" value="ECO:0007669"/>
    <property type="project" value="UniProtKB-KW"/>
</dbReference>
<evidence type="ECO:0000256" key="5">
    <source>
        <dbReference type="ARBA" id="ARBA00022801"/>
    </source>
</evidence>
<keyword evidence="3 8" id="KW-0479">Metal-binding</keyword>
<dbReference type="HAMAP" id="MF_01471">
    <property type="entry name" value="Cas2"/>
    <property type="match status" value="1"/>
</dbReference>
<dbReference type="Pfam" id="PF09827">
    <property type="entry name" value="CRISPR_Cas2"/>
    <property type="match status" value="1"/>
</dbReference>
<keyword evidence="5 8" id="KW-0378">Hydrolase</keyword>
<proteinExistence type="inferred from homology"/>
<evidence type="ECO:0000256" key="2">
    <source>
        <dbReference type="ARBA" id="ARBA00022722"/>
    </source>
</evidence>
<evidence type="ECO:0000256" key="3">
    <source>
        <dbReference type="ARBA" id="ARBA00022723"/>
    </source>
</evidence>
<protein>
    <recommendedName>
        <fullName evidence="8">CRISPR-associated endoribonuclease Cas2</fullName>
        <ecNumber evidence="8">3.1.-.-</ecNumber>
    </recommendedName>
</protein>
<accession>A0A031LH80</accession>
<dbReference type="SUPFAM" id="SSF143430">
    <property type="entry name" value="TTP0101/SSO1404-like"/>
    <property type="match status" value="1"/>
</dbReference>
<organism evidence="9 10">
    <name type="scientific">Candidatus Acidianus copahuensis</name>
    <dbReference type="NCBI Taxonomy" id="1160895"/>
    <lineage>
        <taxon>Archaea</taxon>
        <taxon>Thermoproteota</taxon>
        <taxon>Thermoprotei</taxon>
        <taxon>Sulfolobales</taxon>
        <taxon>Sulfolobaceae</taxon>
        <taxon>Acidianus</taxon>
    </lineage>
</organism>
<feature type="binding site" evidence="8">
    <location>
        <position position="8"/>
    </location>
    <ligand>
        <name>Mg(2+)</name>
        <dbReference type="ChEBI" id="CHEBI:18420"/>
        <note>catalytic</note>
    </ligand>
</feature>
<name>A0A031LH80_9CREN</name>
<dbReference type="AlphaFoldDB" id="A0A031LH80"/>
<comment type="function">
    <text evidence="8">CRISPR (clustered regularly interspaced short palindromic repeat), is an adaptive immune system that provides protection against mobile genetic elements (viruses, transposable elements and conjugative plasmids). CRISPR clusters contain sequences complementary to antecedent mobile elements and target invading nucleic acids. CRISPR clusters are transcribed and processed into CRISPR RNA (crRNA). Functions as a ssRNA-specific endoribonuclease. Involved in the integration of spacer DNA into the CRISPR cassette.</text>
</comment>
<dbReference type="Proteomes" id="UP000024332">
    <property type="component" value="Unassembled WGS sequence"/>
</dbReference>
<keyword evidence="4 8" id="KW-0255">Endonuclease</keyword>
<evidence type="ECO:0000256" key="1">
    <source>
        <dbReference type="ARBA" id="ARBA00001946"/>
    </source>
</evidence>
<dbReference type="Gene3D" id="3.30.70.240">
    <property type="match status" value="1"/>
</dbReference>
<evidence type="ECO:0000256" key="8">
    <source>
        <dbReference type="HAMAP-Rule" id="MF_01471"/>
    </source>
</evidence>
<dbReference type="STRING" id="1160895.CM19_12915"/>
<evidence type="ECO:0000256" key="7">
    <source>
        <dbReference type="ARBA" id="ARBA00023118"/>
    </source>
</evidence>
<keyword evidence="6 8" id="KW-0460">Magnesium</keyword>
<evidence type="ECO:0000256" key="4">
    <source>
        <dbReference type="ARBA" id="ARBA00022759"/>
    </source>
</evidence>
<dbReference type="InterPro" id="IPR021127">
    <property type="entry name" value="CRISPR_associated_Cas2"/>
</dbReference>
<sequence>MIYVVVYDITDNLVRGRVADFLRSKGLKRIQYSVFSGELSSSQLKDVESGLWMITRRKKKLDLGERLSILIFPLTNNQFDQRIFIGLGKENGGEGEEILW</sequence>
<dbReference type="PANTHER" id="PTHR34405">
    <property type="entry name" value="CRISPR-ASSOCIATED ENDORIBONUCLEASE CAS2"/>
    <property type="match status" value="1"/>
</dbReference>
<dbReference type="InterPro" id="IPR019199">
    <property type="entry name" value="Virulence_VapD/CRISPR_Cas2"/>
</dbReference>
<evidence type="ECO:0000313" key="9">
    <source>
        <dbReference type="EMBL" id="EZQ01512.1"/>
    </source>
</evidence>
<dbReference type="GO" id="GO:0051607">
    <property type="term" value="P:defense response to virus"/>
    <property type="evidence" value="ECO:0007669"/>
    <property type="project" value="UniProtKB-UniRule"/>
</dbReference>